<accession>A0A4Z2FJC8</accession>
<proteinExistence type="predicted"/>
<comment type="caution">
    <text evidence="2">The sequence shown here is derived from an EMBL/GenBank/DDBJ whole genome shotgun (WGS) entry which is preliminary data.</text>
</comment>
<dbReference type="EMBL" id="SRLO01001123">
    <property type="protein sequence ID" value="TNN41249.1"/>
    <property type="molecule type" value="Genomic_DNA"/>
</dbReference>
<sequence length="172" mass="19569">MTDDGLHPSGPLYVPSERAERLRPPVRGREATAKEATAKEATTSCSTPVPTVEPRDLASVSPGGMRRIKKEKGGKISYDYTTLHRSLYCVHRLLTNLGLPEMPGTLRPRSRPLVMKHRRAKPDRLDRFLGPARRPGDIQPGWQRTLLPRYLRPTQNHGGAIWNRQWFFRVMP</sequence>
<dbReference type="AlphaFoldDB" id="A0A4Z2FJC8"/>
<keyword evidence="3" id="KW-1185">Reference proteome</keyword>
<reference evidence="2 3" key="1">
    <citation type="submission" date="2019-03" db="EMBL/GenBank/DDBJ databases">
        <title>First draft genome of Liparis tanakae, snailfish: a comprehensive survey of snailfish specific genes.</title>
        <authorList>
            <person name="Kim W."/>
            <person name="Song I."/>
            <person name="Jeong J.-H."/>
            <person name="Kim D."/>
            <person name="Kim S."/>
            <person name="Ryu S."/>
            <person name="Song J.Y."/>
            <person name="Lee S.K."/>
        </authorList>
    </citation>
    <scope>NUCLEOTIDE SEQUENCE [LARGE SCALE GENOMIC DNA]</scope>
    <source>
        <tissue evidence="2">Muscle</tissue>
    </source>
</reference>
<evidence type="ECO:0000313" key="2">
    <source>
        <dbReference type="EMBL" id="TNN41249.1"/>
    </source>
</evidence>
<feature type="region of interest" description="Disordered" evidence="1">
    <location>
        <begin position="1"/>
        <end position="67"/>
    </location>
</feature>
<name>A0A4Z2FJC8_9TELE</name>
<protein>
    <submittedName>
        <fullName evidence="2">Uncharacterized protein</fullName>
    </submittedName>
</protein>
<gene>
    <name evidence="2" type="ORF">EYF80_048584</name>
</gene>
<dbReference type="Proteomes" id="UP000314294">
    <property type="component" value="Unassembled WGS sequence"/>
</dbReference>
<evidence type="ECO:0000256" key="1">
    <source>
        <dbReference type="SAM" id="MobiDB-lite"/>
    </source>
</evidence>
<evidence type="ECO:0000313" key="3">
    <source>
        <dbReference type="Proteomes" id="UP000314294"/>
    </source>
</evidence>
<feature type="compositionally biased region" description="Basic and acidic residues" evidence="1">
    <location>
        <begin position="17"/>
        <end position="38"/>
    </location>
</feature>
<organism evidence="2 3">
    <name type="scientific">Liparis tanakae</name>
    <name type="common">Tanaka's snailfish</name>
    <dbReference type="NCBI Taxonomy" id="230148"/>
    <lineage>
        <taxon>Eukaryota</taxon>
        <taxon>Metazoa</taxon>
        <taxon>Chordata</taxon>
        <taxon>Craniata</taxon>
        <taxon>Vertebrata</taxon>
        <taxon>Euteleostomi</taxon>
        <taxon>Actinopterygii</taxon>
        <taxon>Neopterygii</taxon>
        <taxon>Teleostei</taxon>
        <taxon>Neoteleostei</taxon>
        <taxon>Acanthomorphata</taxon>
        <taxon>Eupercaria</taxon>
        <taxon>Perciformes</taxon>
        <taxon>Cottioidei</taxon>
        <taxon>Cottales</taxon>
        <taxon>Liparidae</taxon>
        <taxon>Liparis</taxon>
    </lineage>
</organism>